<reference evidence="1" key="1">
    <citation type="submission" date="2021-03" db="EMBL/GenBank/DDBJ databases">
        <authorList>
            <person name="Wang G."/>
        </authorList>
    </citation>
    <scope>NUCLEOTIDE SEQUENCE</scope>
    <source>
        <strain evidence="1">KCTC 12899</strain>
    </source>
</reference>
<dbReference type="EMBL" id="JAFREP010000002">
    <property type="protein sequence ID" value="MBO1317407.1"/>
    <property type="molecule type" value="Genomic_DNA"/>
</dbReference>
<dbReference type="AlphaFoldDB" id="A0A8J7PZ75"/>
<dbReference type="Proteomes" id="UP000664417">
    <property type="component" value="Unassembled WGS sequence"/>
</dbReference>
<dbReference type="SUPFAM" id="SSF81301">
    <property type="entry name" value="Nucleotidyltransferase"/>
    <property type="match status" value="1"/>
</dbReference>
<accession>A0A8J7PZ75</accession>
<comment type="caution">
    <text evidence="1">The sequence shown here is derived from an EMBL/GenBank/DDBJ whole genome shotgun (WGS) entry which is preliminary data.</text>
</comment>
<keyword evidence="2" id="KW-1185">Reference proteome</keyword>
<organism evidence="1 2">
    <name type="scientific">Acanthopleuribacter pedis</name>
    <dbReference type="NCBI Taxonomy" id="442870"/>
    <lineage>
        <taxon>Bacteria</taxon>
        <taxon>Pseudomonadati</taxon>
        <taxon>Acidobacteriota</taxon>
        <taxon>Holophagae</taxon>
        <taxon>Acanthopleuribacterales</taxon>
        <taxon>Acanthopleuribacteraceae</taxon>
        <taxon>Acanthopleuribacter</taxon>
    </lineage>
</organism>
<gene>
    <name evidence="1" type="ORF">J3U88_02970</name>
</gene>
<dbReference type="RefSeq" id="WP_207856643.1">
    <property type="nucleotide sequence ID" value="NZ_JAFREP010000002.1"/>
</dbReference>
<protein>
    <recommendedName>
        <fullName evidence="3">Nucleotidyltransferase domain-containing protein</fullName>
    </recommendedName>
</protein>
<dbReference type="Gene3D" id="3.30.460.10">
    <property type="entry name" value="Beta Polymerase, domain 2"/>
    <property type="match status" value="1"/>
</dbReference>
<sequence length="260" mass="28956">MDHTEVLENRLQAIAKVLTRRPDALCLLGLGSVGRERARLDRYSDLDFFVIVAPGAKAGYLSSLDWLTQLGTVVFSFANTDDGCKLLYEDGVFCEFAVFEPHELAGIPFCPGRIIWRRVGFDETLVIPKMDRSPQHKHAPQWLLGEILSNLLVGLSRECRGERLAAFKMIQVYALDHLLTLIEISGHAPAALRDPFNNDRRFEQRFPDCPALLAQFAPGYVGNVAAAEAMLDYLAPRYEVSAGCVARIRALCREAHAKIG</sequence>
<name>A0A8J7PZ75_9BACT</name>
<evidence type="ECO:0008006" key="3">
    <source>
        <dbReference type="Google" id="ProtNLM"/>
    </source>
</evidence>
<proteinExistence type="predicted"/>
<evidence type="ECO:0000313" key="2">
    <source>
        <dbReference type="Proteomes" id="UP000664417"/>
    </source>
</evidence>
<evidence type="ECO:0000313" key="1">
    <source>
        <dbReference type="EMBL" id="MBO1317407.1"/>
    </source>
</evidence>
<dbReference type="InterPro" id="IPR043519">
    <property type="entry name" value="NT_sf"/>
</dbReference>